<accession>A0A8J8MSI3</accession>
<name>A0A8J8MSI3_9RHOB</name>
<evidence type="ECO:0000256" key="1">
    <source>
        <dbReference type="ARBA" id="ARBA00004651"/>
    </source>
</evidence>
<dbReference type="PANTHER" id="PTHR30065">
    <property type="entry name" value="FLAGELLAR BIOSYNTHETIC PROTEIN FLIR"/>
    <property type="match status" value="1"/>
</dbReference>
<evidence type="ECO:0000256" key="2">
    <source>
        <dbReference type="ARBA" id="ARBA00009772"/>
    </source>
</evidence>
<dbReference type="PANTHER" id="PTHR30065:SF8">
    <property type="entry name" value="FLAGELLAR BIOSYNTHETIC PROTEIN FLIR"/>
    <property type="match status" value="1"/>
</dbReference>
<dbReference type="GO" id="GO:0006605">
    <property type="term" value="P:protein targeting"/>
    <property type="evidence" value="ECO:0007669"/>
    <property type="project" value="InterPro"/>
</dbReference>
<gene>
    <name evidence="8" type="ORF">GR316_06420</name>
</gene>
<feature type="transmembrane region" description="Helical" evidence="7">
    <location>
        <begin position="121"/>
        <end position="141"/>
    </location>
</feature>
<evidence type="ECO:0000256" key="6">
    <source>
        <dbReference type="ARBA" id="ARBA00023136"/>
    </source>
</evidence>
<proteinExistence type="inferred from homology"/>
<comment type="subcellular location">
    <subcellularLocation>
        <location evidence="1">Cell membrane</location>
        <topology evidence="1">Multi-pass membrane protein</topology>
    </subcellularLocation>
</comment>
<evidence type="ECO:0000313" key="8">
    <source>
        <dbReference type="EMBL" id="QUS35925.1"/>
    </source>
</evidence>
<dbReference type="PRINTS" id="PR00953">
    <property type="entry name" value="TYPE3IMRPROT"/>
</dbReference>
<sequence>MMPLYQTLAELTGLVTDGAPTVLAVFLRVGAIMALLPGFGEATVPMRIRLAVTLAFTAIAAPLVTVPPLGLGGYGGEVLVGLLLGMGLRLFVLALQTAASIAAQAASLSQLIGGAGEPQPALGHLLLSAGLALAMAAGLHLRVVELIVGSYAALPAGQIPAAADIAGWGVPQVAHAFSLGFQLALPFVAGALIYNIAIGVINRAMPQLMVTMIGAPALVLGAMALLLVAAPVILTLWLGQFHTWLANPYE</sequence>
<organism evidence="8 9">
    <name type="scientific">Falsirhodobacter algicola</name>
    <dbReference type="NCBI Taxonomy" id="2692330"/>
    <lineage>
        <taxon>Bacteria</taxon>
        <taxon>Pseudomonadati</taxon>
        <taxon>Pseudomonadota</taxon>
        <taxon>Alphaproteobacteria</taxon>
        <taxon>Rhodobacterales</taxon>
        <taxon>Paracoccaceae</taxon>
        <taxon>Falsirhodobacter</taxon>
    </lineage>
</organism>
<protein>
    <submittedName>
        <fullName evidence="8">Type III secretion protein</fullName>
    </submittedName>
</protein>
<feature type="transmembrane region" description="Helical" evidence="7">
    <location>
        <begin position="213"/>
        <end position="238"/>
    </location>
</feature>
<dbReference type="GO" id="GO:0005886">
    <property type="term" value="C:plasma membrane"/>
    <property type="evidence" value="ECO:0007669"/>
    <property type="project" value="UniProtKB-SubCell"/>
</dbReference>
<feature type="transmembrane region" description="Helical" evidence="7">
    <location>
        <begin position="20"/>
        <end position="39"/>
    </location>
</feature>
<keyword evidence="3" id="KW-1003">Cell membrane</keyword>
<comment type="similarity">
    <text evidence="2">Belongs to the FliR/MopE/SpaR family.</text>
</comment>
<evidence type="ECO:0000256" key="5">
    <source>
        <dbReference type="ARBA" id="ARBA00022989"/>
    </source>
</evidence>
<dbReference type="RefSeq" id="WP_211783145.1">
    <property type="nucleotide sequence ID" value="NZ_CP047289.1"/>
</dbReference>
<dbReference type="Pfam" id="PF01311">
    <property type="entry name" value="Bac_export_1"/>
    <property type="match status" value="1"/>
</dbReference>
<feature type="transmembrane region" description="Helical" evidence="7">
    <location>
        <begin position="51"/>
        <end position="70"/>
    </location>
</feature>
<dbReference type="Proteomes" id="UP000679284">
    <property type="component" value="Chromosome"/>
</dbReference>
<evidence type="ECO:0000256" key="7">
    <source>
        <dbReference type="SAM" id="Phobius"/>
    </source>
</evidence>
<dbReference type="InterPro" id="IPR002010">
    <property type="entry name" value="T3SS_IM_R"/>
</dbReference>
<keyword evidence="4 7" id="KW-0812">Transmembrane</keyword>
<dbReference type="KEGG" id="fap:GR316_06420"/>
<evidence type="ECO:0000256" key="4">
    <source>
        <dbReference type="ARBA" id="ARBA00022692"/>
    </source>
</evidence>
<feature type="transmembrane region" description="Helical" evidence="7">
    <location>
        <begin position="90"/>
        <end position="109"/>
    </location>
</feature>
<dbReference type="EMBL" id="CP047289">
    <property type="protein sequence ID" value="QUS35925.1"/>
    <property type="molecule type" value="Genomic_DNA"/>
</dbReference>
<feature type="transmembrane region" description="Helical" evidence="7">
    <location>
        <begin position="179"/>
        <end position="201"/>
    </location>
</feature>
<keyword evidence="5 7" id="KW-1133">Transmembrane helix</keyword>
<reference evidence="8" key="1">
    <citation type="submission" date="2020-01" db="EMBL/GenBank/DDBJ databases">
        <authorList>
            <person name="Yang Y."/>
            <person name="Kwon Y.M."/>
        </authorList>
    </citation>
    <scope>NUCLEOTIDE SEQUENCE</scope>
    <source>
        <strain evidence="8">PG104</strain>
    </source>
</reference>
<evidence type="ECO:0000256" key="3">
    <source>
        <dbReference type="ARBA" id="ARBA00022475"/>
    </source>
</evidence>
<keyword evidence="6 7" id="KW-0472">Membrane</keyword>
<dbReference type="AlphaFoldDB" id="A0A8J8MSI3"/>
<keyword evidence="9" id="KW-1185">Reference proteome</keyword>
<evidence type="ECO:0000313" key="9">
    <source>
        <dbReference type="Proteomes" id="UP000679284"/>
    </source>
</evidence>